<evidence type="ECO:0000313" key="2">
    <source>
        <dbReference type="EMBL" id="KAK3526714.1"/>
    </source>
</evidence>
<feature type="compositionally biased region" description="Basic and acidic residues" evidence="1">
    <location>
        <begin position="37"/>
        <end position="46"/>
    </location>
</feature>
<dbReference type="EMBL" id="JAUCMX010000013">
    <property type="protein sequence ID" value="KAK3526714.1"/>
    <property type="molecule type" value="Genomic_DNA"/>
</dbReference>
<feature type="region of interest" description="Disordered" evidence="1">
    <location>
        <begin position="1"/>
        <end position="90"/>
    </location>
</feature>
<protein>
    <submittedName>
        <fullName evidence="2">Uncharacterized protein</fullName>
    </submittedName>
</protein>
<keyword evidence="3" id="KW-1185">Reference proteome</keyword>
<feature type="non-terminal residue" evidence="2">
    <location>
        <position position="90"/>
    </location>
</feature>
<accession>A0AAE0QMK8</accession>
<dbReference type="Proteomes" id="UP001274896">
    <property type="component" value="Unassembled WGS sequence"/>
</dbReference>
<organism evidence="2 3">
    <name type="scientific">Hemibagrus guttatus</name>
    <dbReference type="NCBI Taxonomy" id="175788"/>
    <lineage>
        <taxon>Eukaryota</taxon>
        <taxon>Metazoa</taxon>
        <taxon>Chordata</taxon>
        <taxon>Craniata</taxon>
        <taxon>Vertebrata</taxon>
        <taxon>Euteleostomi</taxon>
        <taxon>Actinopterygii</taxon>
        <taxon>Neopterygii</taxon>
        <taxon>Teleostei</taxon>
        <taxon>Ostariophysi</taxon>
        <taxon>Siluriformes</taxon>
        <taxon>Bagridae</taxon>
        <taxon>Hemibagrus</taxon>
    </lineage>
</organism>
<sequence>MNTDPHLSVSNTNINNTDHHTEDNEGEGSVQVNGATEEVKGQKETEAQGSAEGMCVSIDAVQAGGSEEGLADGFDGSSQLTEDSMGDEEQ</sequence>
<proteinExistence type="predicted"/>
<comment type="caution">
    <text evidence="2">The sequence shown here is derived from an EMBL/GenBank/DDBJ whole genome shotgun (WGS) entry which is preliminary data.</text>
</comment>
<dbReference type="AlphaFoldDB" id="A0AAE0QMK8"/>
<name>A0AAE0QMK8_9TELE</name>
<reference evidence="2" key="1">
    <citation type="submission" date="2023-06" db="EMBL/GenBank/DDBJ databases">
        <title>Male Hemibagrus guttatus genome.</title>
        <authorList>
            <person name="Bian C."/>
        </authorList>
    </citation>
    <scope>NUCLEOTIDE SEQUENCE</scope>
    <source>
        <strain evidence="2">Male_cb2023</strain>
        <tissue evidence="2">Muscle</tissue>
    </source>
</reference>
<feature type="compositionally biased region" description="Polar residues" evidence="1">
    <location>
        <begin position="1"/>
        <end position="16"/>
    </location>
</feature>
<evidence type="ECO:0000313" key="3">
    <source>
        <dbReference type="Proteomes" id="UP001274896"/>
    </source>
</evidence>
<evidence type="ECO:0000256" key="1">
    <source>
        <dbReference type="SAM" id="MobiDB-lite"/>
    </source>
</evidence>
<gene>
    <name evidence="2" type="ORF">QTP70_032068</name>
</gene>